<gene>
    <name evidence="2" type="ORF">LCGC14_2192830</name>
</gene>
<evidence type="ECO:0000313" key="2">
    <source>
        <dbReference type="EMBL" id="KKL61687.1"/>
    </source>
</evidence>
<keyword evidence="1" id="KW-0472">Membrane</keyword>
<feature type="non-terminal residue" evidence="2">
    <location>
        <position position="80"/>
    </location>
</feature>
<comment type="caution">
    <text evidence="2">The sequence shown here is derived from an EMBL/GenBank/DDBJ whole genome shotgun (WGS) entry which is preliminary data.</text>
</comment>
<organism evidence="2">
    <name type="scientific">marine sediment metagenome</name>
    <dbReference type="NCBI Taxonomy" id="412755"/>
    <lineage>
        <taxon>unclassified sequences</taxon>
        <taxon>metagenomes</taxon>
        <taxon>ecological metagenomes</taxon>
    </lineage>
</organism>
<dbReference type="AlphaFoldDB" id="A0A0F9GER7"/>
<accession>A0A0F9GER7</accession>
<feature type="transmembrane region" description="Helical" evidence="1">
    <location>
        <begin position="14"/>
        <end position="34"/>
    </location>
</feature>
<sequence>MSEQESRDSATKSINLVLIAISMLILGSLGLVFVTQMELQPGWVWDDLNEIYPARIYSLESDDVTGDGINDILVYVDIQH</sequence>
<protein>
    <submittedName>
        <fullName evidence="2">Uncharacterized protein</fullName>
    </submittedName>
</protein>
<dbReference type="EMBL" id="LAZR01028743">
    <property type="protein sequence ID" value="KKL61687.1"/>
    <property type="molecule type" value="Genomic_DNA"/>
</dbReference>
<keyword evidence="1" id="KW-0812">Transmembrane</keyword>
<name>A0A0F9GER7_9ZZZZ</name>
<proteinExistence type="predicted"/>
<evidence type="ECO:0000256" key="1">
    <source>
        <dbReference type="SAM" id="Phobius"/>
    </source>
</evidence>
<keyword evidence="1" id="KW-1133">Transmembrane helix</keyword>
<reference evidence="2" key="1">
    <citation type="journal article" date="2015" name="Nature">
        <title>Complex archaea that bridge the gap between prokaryotes and eukaryotes.</title>
        <authorList>
            <person name="Spang A."/>
            <person name="Saw J.H."/>
            <person name="Jorgensen S.L."/>
            <person name="Zaremba-Niedzwiedzka K."/>
            <person name="Martijn J."/>
            <person name="Lind A.E."/>
            <person name="van Eijk R."/>
            <person name="Schleper C."/>
            <person name="Guy L."/>
            <person name="Ettema T.J."/>
        </authorList>
    </citation>
    <scope>NUCLEOTIDE SEQUENCE</scope>
</reference>